<name>A0ABR8BGV6_9NOSO</name>
<sequence>MVNYPRAYTAEQSRPINLVGKQGQAVQISIHYPSQYICANRERILPDWQEQTLFWVVIVLQQSKYPLVKSTAEIEREKEHLREKFMRFGCDLAFDLRDRGYLADLIDPRTGYPMLSRPGLIPHNDTAVVKALLNYPVLKNKCSVIVHPHWGTAVYPSIFLSAAPPMILEWAIKNIASMHGWQEIEEDDQREGCKGVRV</sequence>
<gene>
    <name evidence="1" type="ORF">H6G14_13020</name>
</gene>
<dbReference type="Pfam" id="PF10229">
    <property type="entry name" value="MMADHC"/>
    <property type="match status" value="1"/>
</dbReference>
<dbReference type="InterPro" id="IPR019362">
    <property type="entry name" value="MMADHC"/>
</dbReference>
<dbReference type="PANTHER" id="PTHR13192">
    <property type="entry name" value="MY011 PROTEIN"/>
    <property type="match status" value="1"/>
</dbReference>
<evidence type="ECO:0000313" key="1">
    <source>
        <dbReference type="EMBL" id="MBD2252218.1"/>
    </source>
</evidence>
<keyword evidence="2" id="KW-1185">Reference proteome</keyword>
<dbReference type="RefSeq" id="WP_190567825.1">
    <property type="nucleotide sequence ID" value="NZ_JACJQL010000016.1"/>
</dbReference>
<organism evidence="1 2">
    <name type="scientific">Nostoc parmelioides FACHB-3921</name>
    <dbReference type="NCBI Taxonomy" id="2692909"/>
    <lineage>
        <taxon>Bacteria</taxon>
        <taxon>Bacillati</taxon>
        <taxon>Cyanobacteriota</taxon>
        <taxon>Cyanophyceae</taxon>
        <taxon>Nostocales</taxon>
        <taxon>Nostocaceae</taxon>
        <taxon>Nostoc</taxon>
    </lineage>
</organism>
<evidence type="ECO:0000313" key="2">
    <source>
        <dbReference type="Proteomes" id="UP000621307"/>
    </source>
</evidence>
<proteinExistence type="predicted"/>
<comment type="caution">
    <text evidence="1">The sequence shown here is derived from an EMBL/GenBank/DDBJ whole genome shotgun (WGS) entry which is preliminary data.</text>
</comment>
<dbReference type="PANTHER" id="PTHR13192:SF3">
    <property type="entry name" value="COBALAMIN TRAFFICKING PROTEIN CBLD"/>
    <property type="match status" value="1"/>
</dbReference>
<protein>
    <submittedName>
        <fullName evidence="1">Methylmalonic aciduria and homocystinuria type D protein</fullName>
    </submittedName>
</protein>
<accession>A0ABR8BGV6</accession>
<reference evidence="1 2" key="1">
    <citation type="journal article" date="2020" name="ISME J.">
        <title>Comparative genomics reveals insights into cyanobacterial evolution and habitat adaptation.</title>
        <authorList>
            <person name="Chen M.Y."/>
            <person name="Teng W.K."/>
            <person name="Zhao L."/>
            <person name="Hu C.X."/>
            <person name="Zhou Y.K."/>
            <person name="Han B.P."/>
            <person name="Song L.R."/>
            <person name="Shu W.S."/>
        </authorList>
    </citation>
    <scope>NUCLEOTIDE SEQUENCE [LARGE SCALE GENOMIC DNA]</scope>
    <source>
        <strain evidence="1 2">FACHB-3921</strain>
    </source>
</reference>
<dbReference type="EMBL" id="JACJQL010000016">
    <property type="protein sequence ID" value="MBD2252218.1"/>
    <property type="molecule type" value="Genomic_DNA"/>
</dbReference>
<dbReference type="Proteomes" id="UP000621307">
    <property type="component" value="Unassembled WGS sequence"/>
</dbReference>